<gene>
    <name evidence="2" type="ORF">BBD32_12675</name>
</gene>
<reference evidence="2 3" key="1">
    <citation type="submission" date="2016-07" db="EMBL/GenBank/DDBJ databases">
        <title>Revisiting the taxonomy of the Elizabethkingia Genus using Whole-Genome Sequencing, Optical Mapping, and MALDI-TOF, along with proposal of three novel Elizabethkingia species: Elizabethkingia bruuniana sp. nov., Elizabethkingia ursingii sp. nov., and Elizabethkingia occulta sp. nov.</title>
        <authorList>
            <person name="Nicholson A.C."/>
        </authorList>
    </citation>
    <scope>NUCLEOTIDE SEQUENCE [LARGE SCALE GENOMIC DNA]</scope>
    <source>
        <strain evidence="2 3">F3201</strain>
    </source>
</reference>
<evidence type="ECO:0000256" key="1">
    <source>
        <dbReference type="SAM" id="Phobius"/>
    </source>
</evidence>
<evidence type="ECO:0000313" key="3">
    <source>
        <dbReference type="Proteomes" id="UP000190848"/>
    </source>
</evidence>
<dbReference type="Proteomes" id="UP000190848">
    <property type="component" value="Chromosome"/>
</dbReference>
<keyword evidence="1" id="KW-0812">Transmembrane</keyword>
<feature type="transmembrane region" description="Helical" evidence="1">
    <location>
        <begin position="106"/>
        <end position="123"/>
    </location>
</feature>
<keyword evidence="1" id="KW-1133">Transmembrane helix</keyword>
<evidence type="ECO:0000313" key="2">
    <source>
        <dbReference type="EMBL" id="AQX02250.1"/>
    </source>
</evidence>
<dbReference type="EMBL" id="CP016374">
    <property type="protein sequence ID" value="AQX02250.1"/>
    <property type="molecule type" value="Genomic_DNA"/>
</dbReference>
<keyword evidence="1" id="KW-0472">Membrane</keyword>
<dbReference type="AlphaFoldDB" id="A0AAU8VGI2"/>
<organism evidence="2 3">
    <name type="scientific">Elizabethkingia anophelis</name>
    <dbReference type="NCBI Taxonomy" id="1117645"/>
    <lineage>
        <taxon>Bacteria</taxon>
        <taxon>Pseudomonadati</taxon>
        <taxon>Bacteroidota</taxon>
        <taxon>Flavobacteriia</taxon>
        <taxon>Flavobacteriales</taxon>
        <taxon>Weeksellaceae</taxon>
        <taxon>Elizabethkingia</taxon>
    </lineage>
</organism>
<feature type="transmembrane region" description="Helical" evidence="1">
    <location>
        <begin position="32"/>
        <end position="50"/>
    </location>
</feature>
<name>A0AAU8VGI2_9FLAO</name>
<feature type="transmembrane region" description="Helical" evidence="1">
    <location>
        <begin position="129"/>
        <end position="146"/>
    </location>
</feature>
<feature type="transmembrane region" description="Helical" evidence="1">
    <location>
        <begin position="56"/>
        <end position="74"/>
    </location>
</feature>
<accession>A0AAU8VGI2</accession>
<sequence length="171" mass="20430">MLRASNYYCSLKNSKSLEIEGSKEFGKILSRVLFLFYVLYYTGCFIEGTIRRNNINFLGFCGVLLLCISYVLMYRARVRLGELWTLRIYIVRGYELEGFRFRHIKIWYYLLYVLLEILGIGLLSGSWLMLLYFLPVLLFIVLLRVYQEMFLMNYFLRKEKGLYGNMSLSRD</sequence>
<protein>
    <submittedName>
        <fullName evidence="2">Uncharacterized protein</fullName>
    </submittedName>
</protein>
<proteinExistence type="predicted"/>